<proteinExistence type="predicted"/>
<evidence type="ECO:0000313" key="2">
    <source>
        <dbReference type="Proteomes" id="UP000600307"/>
    </source>
</evidence>
<protein>
    <recommendedName>
        <fullName evidence="3">Transposase</fullName>
    </recommendedName>
</protein>
<name>A0ABS0DVF3_9GAMM</name>
<gene>
    <name evidence="1" type="ORF">IV431_20150</name>
</gene>
<dbReference type="EMBL" id="JADOBH010000005">
    <property type="protein sequence ID" value="MBF7957873.1"/>
    <property type="molecule type" value="Genomic_DNA"/>
</dbReference>
<organism evidence="1 2">
    <name type="scientific">Rahnella victoriana</name>
    <dbReference type="NCBI Taxonomy" id="1510570"/>
    <lineage>
        <taxon>Bacteria</taxon>
        <taxon>Pseudomonadati</taxon>
        <taxon>Pseudomonadota</taxon>
        <taxon>Gammaproteobacteria</taxon>
        <taxon>Enterobacterales</taxon>
        <taxon>Yersiniaceae</taxon>
        <taxon>Rahnella</taxon>
    </lineage>
</organism>
<sequence length="74" mass="8211">MTIAEQLRLEGFLKGRQEARLEARLKAHQEGKLEGKLEGRIAGKLEVAENLLRMGMDRAVVLNVTGVNEADLKP</sequence>
<dbReference type="Proteomes" id="UP000600307">
    <property type="component" value="Unassembled WGS sequence"/>
</dbReference>
<keyword evidence="2" id="KW-1185">Reference proteome</keyword>
<accession>A0ABS0DVF3</accession>
<evidence type="ECO:0008006" key="3">
    <source>
        <dbReference type="Google" id="ProtNLM"/>
    </source>
</evidence>
<reference evidence="1 2" key="1">
    <citation type="submission" date="2020-11" db="EMBL/GenBank/DDBJ databases">
        <title>Taxonomic investigation of Rahnella spp.</title>
        <authorList>
            <person name="Lee S.D."/>
        </authorList>
    </citation>
    <scope>NUCLEOTIDE SEQUENCE [LARGE SCALE GENOMIC DNA]</scope>
    <source>
        <strain evidence="1 2">SAP-10</strain>
    </source>
</reference>
<comment type="caution">
    <text evidence="1">The sequence shown here is derived from an EMBL/GenBank/DDBJ whole genome shotgun (WGS) entry which is preliminary data.</text>
</comment>
<evidence type="ECO:0000313" key="1">
    <source>
        <dbReference type="EMBL" id="MBF7957873.1"/>
    </source>
</evidence>
<dbReference type="RefSeq" id="WP_119824698.1">
    <property type="nucleotide sequence ID" value="NZ_JADOBH010000005.1"/>
</dbReference>